<dbReference type="Proteomes" id="UP000260814">
    <property type="component" value="Unassembled WGS sequence"/>
</dbReference>
<sequence>MGLSGFHSFLCCRSRDYHLVINTLIHTVMTMDITKSVAFTGHRSERILQVRMLYLYLDIVSQVKRLYSLGYRYFLSGMAEGFDLLAAQAVADLKMEYTDIRLIAVVPFRRQSDRYRPENKSLYDRIMKTADETVILREDYCKGCFHHRNDYLIDNSEIVLAYWDKQPYGGTYYTVGKARMMNRNIINLYK</sequence>
<dbReference type="AlphaFoldDB" id="A0A3E4Z689"/>
<dbReference type="Pfam" id="PF06908">
    <property type="entry name" value="YpsA"/>
    <property type="match status" value="1"/>
</dbReference>
<protein>
    <submittedName>
        <fullName evidence="1">DUF1273 family protein</fullName>
    </submittedName>
</protein>
<dbReference type="Gene3D" id="3.40.50.450">
    <property type="match status" value="1"/>
</dbReference>
<evidence type="ECO:0000313" key="1">
    <source>
        <dbReference type="EMBL" id="RGM88931.1"/>
    </source>
</evidence>
<organism evidence="1 2">
    <name type="scientific">Phocaeicola plebeius</name>
    <dbReference type="NCBI Taxonomy" id="310297"/>
    <lineage>
        <taxon>Bacteria</taxon>
        <taxon>Pseudomonadati</taxon>
        <taxon>Bacteroidota</taxon>
        <taxon>Bacteroidia</taxon>
        <taxon>Bacteroidales</taxon>
        <taxon>Bacteroidaceae</taxon>
        <taxon>Phocaeicola</taxon>
    </lineage>
</organism>
<gene>
    <name evidence="1" type="ORF">DXB87_11920</name>
</gene>
<comment type="caution">
    <text evidence="1">The sequence shown here is derived from an EMBL/GenBank/DDBJ whole genome shotgun (WGS) entry which is preliminary data.</text>
</comment>
<dbReference type="PANTHER" id="PTHR38440:SF1">
    <property type="entry name" value="UPF0398 PROTEIN SPR0331"/>
    <property type="match status" value="1"/>
</dbReference>
<dbReference type="SUPFAM" id="SSF102405">
    <property type="entry name" value="MCP/YpsA-like"/>
    <property type="match status" value="1"/>
</dbReference>
<dbReference type="EMBL" id="QSTW01000016">
    <property type="protein sequence ID" value="RGM88931.1"/>
    <property type="molecule type" value="Genomic_DNA"/>
</dbReference>
<proteinExistence type="predicted"/>
<accession>A0A3E4Z689</accession>
<name>A0A3E4Z689_9BACT</name>
<dbReference type="PANTHER" id="PTHR38440">
    <property type="entry name" value="UPF0398 PROTEIN YPSA"/>
    <property type="match status" value="1"/>
</dbReference>
<evidence type="ECO:0000313" key="2">
    <source>
        <dbReference type="Proteomes" id="UP000260814"/>
    </source>
</evidence>
<dbReference type="PIRSF" id="PIRSF021290">
    <property type="entry name" value="DUF1273"/>
    <property type="match status" value="1"/>
</dbReference>
<reference evidence="1 2" key="1">
    <citation type="submission" date="2018-08" db="EMBL/GenBank/DDBJ databases">
        <title>A genome reference for cultivated species of the human gut microbiota.</title>
        <authorList>
            <person name="Zou Y."/>
            <person name="Xue W."/>
            <person name="Luo G."/>
        </authorList>
    </citation>
    <scope>NUCLEOTIDE SEQUENCE [LARGE SCALE GENOMIC DNA]</scope>
    <source>
        <strain evidence="1 2">OM06-2</strain>
    </source>
</reference>
<dbReference type="InterPro" id="IPR010697">
    <property type="entry name" value="YspA"/>
</dbReference>